<feature type="transmembrane region" description="Helical" evidence="1">
    <location>
        <begin position="6"/>
        <end position="29"/>
    </location>
</feature>
<sequence>MGPEVATQLITVTATLGGVVLTLLTNAFLERRRARDSRNLEAMRLNFEHAKWLRDERQKAYRNLSEAGEEVLQWFRDLPTLVESRDSIPLHEALIRWNHLRAELRKAFNQVALFGTDEVRTAALDVWRTGRNGGNDFFRAWRGLDEPETSAPLEMLRTVASHLGTAGDTFLDACRKDLQKNA</sequence>
<evidence type="ECO:0000313" key="2">
    <source>
        <dbReference type="EMBL" id="GII31162.1"/>
    </source>
</evidence>
<evidence type="ECO:0000256" key="1">
    <source>
        <dbReference type="SAM" id="Phobius"/>
    </source>
</evidence>
<dbReference type="AlphaFoldDB" id="A0A8J3X7N8"/>
<accession>A0A8J3X7N8</accession>
<organism evidence="2 3">
    <name type="scientific">Planotetraspora mira</name>
    <dbReference type="NCBI Taxonomy" id="58121"/>
    <lineage>
        <taxon>Bacteria</taxon>
        <taxon>Bacillati</taxon>
        <taxon>Actinomycetota</taxon>
        <taxon>Actinomycetes</taxon>
        <taxon>Streptosporangiales</taxon>
        <taxon>Streptosporangiaceae</taxon>
        <taxon>Planotetraspora</taxon>
    </lineage>
</organism>
<evidence type="ECO:0000313" key="3">
    <source>
        <dbReference type="Proteomes" id="UP000650628"/>
    </source>
</evidence>
<keyword evidence="1" id="KW-0812">Transmembrane</keyword>
<proteinExistence type="predicted"/>
<gene>
    <name evidence="2" type="ORF">Pmi06nite_46040</name>
</gene>
<dbReference type="EMBL" id="BOOO01000024">
    <property type="protein sequence ID" value="GII31162.1"/>
    <property type="molecule type" value="Genomic_DNA"/>
</dbReference>
<protein>
    <submittedName>
        <fullName evidence="2">Uncharacterized protein</fullName>
    </submittedName>
</protein>
<keyword evidence="3" id="KW-1185">Reference proteome</keyword>
<dbReference type="Proteomes" id="UP000650628">
    <property type="component" value="Unassembled WGS sequence"/>
</dbReference>
<name>A0A8J3X7N8_9ACTN</name>
<keyword evidence="1" id="KW-1133">Transmembrane helix</keyword>
<comment type="caution">
    <text evidence="2">The sequence shown here is derived from an EMBL/GenBank/DDBJ whole genome shotgun (WGS) entry which is preliminary data.</text>
</comment>
<keyword evidence="1" id="KW-0472">Membrane</keyword>
<reference evidence="2 3" key="1">
    <citation type="submission" date="2021-01" db="EMBL/GenBank/DDBJ databases">
        <title>Whole genome shotgun sequence of Planotetraspora mira NBRC 15435.</title>
        <authorList>
            <person name="Komaki H."/>
            <person name="Tamura T."/>
        </authorList>
    </citation>
    <scope>NUCLEOTIDE SEQUENCE [LARGE SCALE GENOMIC DNA]</scope>
    <source>
        <strain evidence="2 3">NBRC 15435</strain>
    </source>
</reference>